<organism evidence="1">
    <name type="scientific">uncultured Paludibacter sp</name>
    <dbReference type="NCBI Taxonomy" id="497635"/>
    <lineage>
        <taxon>Bacteria</taxon>
        <taxon>Pseudomonadati</taxon>
        <taxon>Bacteroidota</taxon>
        <taxon>Bacteroidia</taxon>
        <taxon>Bacteroidales</taxon>
        <taxon>Paludibacteraceae</taxon>
        <taxon>Paludibacter</taxon>
        <taxon>environmental samples</taxon>
    </lineage>
</organism>
<proteinExistence type="predicted"/>
<accession>A0A653AJA0</accession>
<name>A0A653AJA0_9BACT</name>
<protein>
    <submittedName>
        <fullName evidence="1">Uncharacterized protein</fullName>
    </submittedName>
</protein>
<reference evidence="1" key="1">
    <citation type="submission" date="2018-07" db="EMBL/GenBank/DDBJ databases">
        <authorList>
            <consortium name="Genoscope - CEA"/>
            <person name="William W."/>
        </authorList>
    </citation>
    <scope>NUCLEOTIDE SEQUENCE</scope>
    <source>
        <strain evidence="1">IK1</strain>
    </source>
</reference>
<evidence type="ECO:0000313" key="1">
    <source>
        <dbReference type="EMBL" id="VBB48143.1"/>
    </source>
</evidence>
<sequence>MFTAKKISKNKISVDFRGTHQMICYFKILFPKKILPLHFNVKSYVSKQKTTSYSRKYIHYRNSCRR</sequence>
<dbReference type="AlphaFoldDB" id="A0A653AJA0"/>
<dbReference type="EMBL" id="UPXZ01000039">
    <property type="protein sequence ID" value="VBB48143.1"/>
    <property type="molecule type" value="Genomic_DNA"/>
</dbReference>
<gene>
    <name evidence="1" type="ORF">TRIP_D440161</name>
</gene>